<accession>A0A8H7R768</accession>
<keyword evidence="3" id="KW-1185">Reference proteome</keyword>
<protein>
    <submittedName>
        <fullName evidence="2">Uncharacterized protein</fullName>
    </submittedName>
</protein>
<evidence type="ECO:0000313" key="2">
    <source>
        <dbReference type="EMBL" id="KAG2205443.1"/>
    </source>
</evidence>
<dbReference type="AlphaFoldDB" id="A0A8H7R768"/>
<gene>
    <name evidence="2" type="ORF">INT45_004132</name>
</gene>
<organism evidence="2 3">
    <name type="scientific">Circinella minor</name>
    <dbReference type="NCBI Taxonomy" id="1195481"/>
    <lineage>
        <taxon>Eukaryota</taxon>
        <taxon>Fungi</taxon>
        <taxon>Fungi incertae sedis</taxon>
        <taxon>Mucoromycota</taxon>
        <taxon>Mucoromycotina</taxon>
        <taxon>Mucoromycetes</taxon>
        <taxon>Mucorales</taxon>
        <taxon>Lichtheimiaceae</taxon>
        <taxon>Circinella</taxon>
    </lineage>
</organism>
<name>A0A8H7R768_9FUNG</name>
<evidence type="ECO:0000313" key="3">
    <source>
        <dbReference type="Proteomes" id="UP000646827"/>
    </source>
</evidence>
<feature type="region of interest" description="Disordered" evidence="1">
    <location>
        <begin position="360"/>
        <end position="399"/>
    </location>
</feature>
<proteinExistence type="predicted"/>
<dbReference type="OrthoDB" id="2264760at2759"/>
<dbReference type="EMBL" id="JAEPRB010001324">
    <property type="protein sequence ID" value="KAG2205443.1"/>
    <property type="molecule type" value="Genomic_DNA"/>
</dbReference>
<reference evidence="2 3" key="1">
    <citation type="submission" date="2020-12" db="EMBL/GenBank/DDBJ databases">
        <title>Metabolic potential, ecology and presence of endohyphal bacteria is reflected in genomic diversity of Mucoromycotina.</title>
        <authorList>
            <person name="Muszewska A."/>
            <person name="Okrasinska A."/>
            <person name="Steczkiewicz K."/>
            <person name="Drgas O."/>
            <person name="Orlowska M."/>
            <person name="Perlinska-Lenart U."/>
            <person name="Aleksandrzak-Piekarczyk T."/>
            <person name="Szatraj K."/>
            <person name="Zielenkiewicz U."/>
            <person name="Pilsyk S."/>
            <person name="Malc E."/>
            <person name="Mieczkowski P."/>
            <person name="Kruszewska J.S."/>
            <person name="Biernat P."/>
            <person name="Pawlowska J."/>
        </authorList>
    </citation>
    <scope>NUCLEOTIDE SEQUENCE [LARGE SCALE GENOMIC DNA]</scope>
    <source>
        <strain evidence="2 3">CBS 142.35</strain>
    </source>
</reference>
<sequence length="399" mass="45423">MSQSNDIPIQLFTTFIAAMNEFKALAADESLKQQTLIRKLQATINERLEQIENRVSTIQDSLTEMHMDLEEVAFDRNAVMFENLPYYPRANTDDNPLLNVEFSRDVQHPVNAKGSPRQFSWELYDIIGQKVLKQQWRNSYLRTFKKNVVPFADTLAMNMRAKYDLEATTIWSDLSHLHQRQAMLLLEESVKDEFPLRACEGNWGARLLMVHAFQRTKKEMAINQDTTTNNTRTITTQRKSNIIYSMTVSTNEITEERDNSLGLDINQDEVTSDSSHNADVDFDAPDQGGESNEPVESIGYLGLLEDENLCESEYRFDDEDDGLPRASHEHNDYGYEQLNLDADLTSNDDDDEEAIPLMLNRQSKKGKESLFATPAAPPSRSKSNHGVRPLSSAQTEVAA</sequence>
<dbReference type="Proteomes" id="UP000646827">
    <property type="component" value="Unassembled WGS sequence"/>
</dbReference>
<evidence type="ECO:0000256" key="1">
    <source>
        <dbReference type="SAM" id="MobiDB-lite"/>
    </source>
</evidence>
<feature type="region of interest" description="Disordered" evidence="1">
    <location>
        <begin position="267"/>
        <end position="295"/>
    </location>
</feature>
<feature type="non-terminal residue" evidence="2">
    <location>
        <position position="399"/>
    </location>
</feature>
<comment type="caution">
    <text evidence="2">The sequence shown here is derived from an EMBL/GenBank/DDBJ whole genome shotgun (WGS) entry which is preliminary data.</text>
</comment>